<name>A0AAN8WGA3_HALRR</name>
<comment type="subcellular location">
    <subcellularLocation>
        <location evidence="1">Nucleus</location>
    </subcellularLocation>
</comment>
<evidence type="ECO:0000256" key="4">
    <source>
        <dbReference type="ARBA" id="ARBA00023067"/>
    </source>
</evidence>
<protein>
    <submittedName>
        <fullName evidence="8">Condensin-2 complex subunit D3</fullName>
    </submittedName>
</protein>
<dbReference type="SUPFAM" id="SSF48371">
    <property type="entry name" value="ARM repeat"/>
    <property type="match status" value="1"/>
</dbReference>
<accession>A0AAN8WGA3</accession>
<evidence type="ECO:0000256" key="2">
    <source>
        <dbReference type="ARBA" id="ARBA00022618"/>
    </source>
</evidence>
<dbReference type="Proteomes" id="UP001381693">
    <property type="component" value="Unassembled WGS sequence"/>
</dbReference>
<keyword evidence="6" id="KW-0131">Cell cycle</keyword>
<dbReference type="InterPro" id="IPR011989">
    <property type="entry name" value="ARM-like"/>
</dbReference>
<keyword evidence="2" id="KW-0132">Cell division</keyword>
<dbReference type="AlphaFoldDB" id="A0AAN8WGA3"/>
<dbReference type="InterPro" id="IPR032682">
    <property type="entry name" value="Cnd1_C"/>
</dbReference>
<evidence type="ECO:0000313" key="8">
    <source>
        <dbReference type="EMBL" id="KAK7065760.1"/>
    </source>
</evidence>
<dbReference type="GO" id="GO:0000779">
    <property type="term" value="C:condensed chromosome, centromeric region"/>
    <property type="evidence" value="ECO:0007669"/>
    <property type="project" value="TreeGrafter"/>
</dbReference>
<reference evidence="8 9" key="1">
    <citation type="submission" date="2023-11" db="EMBL/GenBank/DDBJ databases">
        <title>Halocaridina rubra genome assembly.</title>
        <authorList>
            <person name="Smith C."/>
        </authorList>
    </citation>
    <scope>NUCLEOTIDE SEQUENCE [LARGE SCALE GENOMIC DNA]</scope>
    <source>
        <strain evidence="8">EP-1</strain>
        <tissue evidence="8">Whole</tissue>
    </source>
</reference>
<dbReference type="GO" id="GO:0010032">
    <property type="term" value="P:meiotic chromosome condensation"/>
    <property type="evidence" value="ECO:0007669"/>
    <property type="project" value="TreeGrafter"/>
</dbReference>
<dbReference type="GO" id="GO:0051301">
    <property type="term" value="P:cell division"/>
    <property type="evidence" value="ECO:0007669"/>
    <property type="project" value="UniProtKB-KW"/>
</dbReference>
<keyword evidence="5" id="KW-0539">Nucleus</keyword>
<keyword evidence="9" id="KW-1185">Reference proteome</keyword>
<dbReference type="GO" id="GO:0000796">
    <property type="term" value="C:condensin complex"/>
    <property type="evidence" value="ECO:0007669"/>
    <property type="project" value="TreeGrafter"/>
</dbReference>
<dbReference type="PANTHER" id="PTHR14222:SF1">
    <property type="entry name" value="CONDENSIN-2 COMPLEX SUBUNIT D3"/>
    <property type="match status" value="1"/>
</dbReference>
<dbReference type="EMBL" id="JAXCGZ010019926">
    <property type="protein sequence ID" value="KAK7065760.1"/>
    <property type="molecule type" value="Genomic_DNA"/>
</dbReference>
<organism evidence="8 9">
    <name type="scientific">Halocaridina rubra</name>
    <name type="common">Hawaiian red shrimp</name>
    <dbReference type="NCBI Taxonomy" id="373956"/>
    <lineage>
        <taxon>Eukaryota</taxon>
        <taxon>Metazoa</taxon>
        <taxon>Ecdysozoa</taxon>
        <taxon>Arthropoda</taxon>
        <taxon>Crustacea</taxon>
        <taxon>Multicrustacea</taxon>
        <taxon>Malacostraca</taxon>
        <taxon>Eumalacostraca</taxon>
        <taxon>Eucarida</taxon>
        <taxon>Decapoda</taxon>
        <taxon>Pleocyemata</taxon>
        <taxon>Caridea</taxon>
        <taxon>Atyoidea</taxon>
        <taxon>Atyidae</taxon>
        <taxon>Halocaridina</taxon>
    </lineage>
</organism>
<comment type="caution">
    <text evidence="8">The sequence shown here is derived from an EMBL/GenBank/DDBJ whole genome shotgun (WGS) entry which is preliminary data.</text>
</comment>
<dbReference type="Pfam" id="PF12717">
    <property type="entry name" value="Cnd1"/>
    <property type="match status" value="1"/>
</dbReference>
<dbReference type="GO" id="GO:0005634">
    <property type="term" value="C:nucleus"/>
    <property type="evidence" value="ECO:0007669"/>
    <property type="project" value="UniProtKB-SubCell"/>
</dbReference>
<dbReference type="Gene3D" id="1.25.10.10">
    <property type="entry name" value="Leucine-rich Repeat Variant"/>
    <property type="match status" value="1"/>
</dbReference>
<dbReference type="PANTHER" id="PTHR14222">
    <property type="entry name" value="CONDENSIN"/>
    <property type="match status" value="1"/>
</dbReference>
<dbReference type="GO" id="GO:0007076">
    <property type="term" value="P:mitotic chromosome condensation"/>
    <property type="evidence" value="ECO:0007669"/>
    <property type="project" value="InterPro"/>
</dbReference>
<dbReference type="InterPro" id="IPR026971">
    <property type="entry name" value="CND1/NCAPD3"/>
</dbReference>
<feature type="non-terminal residue" evidence="8">
    <location>
        <position position="1"/>
    </location>
</feature>
<feature type="domain" description="Condensin complex subunit 1 C-terminal" evidence="7">
    <location>
        <begin position="3"/>
        <end position="151"/>
    </location>
</feature>
<evidence type="ECO:0000256" key="5">
    <source>
        <dbReference type="ARBA" id="ARBA00023242"/>
    </source>
</evidence>
<evidence type="ECO:0000313" key="9">
    <source>
        <dbReference type="Proteomes" id="UP001381693"/>
    </source>
</evidence>
<keyword evidence="3" id="KW-0498">Mitosis</keyword>
<dbReference type="InterPro" id="IPR016024">
    <property type="entry name" value="ARM-type_fold"/>
</dbReference>
<evidence type="ECO:0000256" key="6">
    <source>
        <dbReference type="ARBA" id="ARBA00023306"/>
    </source>
</evidence>
<evidence type="ECO:0000256" key="3">
    <source>
        <dbReference type="ARBA" id="ARBA00022776"/>
    </source>
</evidence>
<sequence>YATLVDPLMPQVTACLRDSDLQVRRTTLTLLINLLQEDYLKLKGSFFYRILQCLTDEHEDIRSTVIFYITERLLKRFPKILCQHFIECIFHYNCYEEHESYNRFTQSTSEKELFSLSGKECAQERMTIYRFMLDHMPDDQRFATTQRLCQDILGGIVDGRIKLTNSSLPMLEDTLTVLRSDEIKLASLKSRPEDVDQPTDQAEQAAMAGMVIKKTIISQVGEPSFFAEAVERLV</sequence>
<evidence type="ECO:0000259" key="7">
    <source>
        <dbReference type="Pfam" id="PF12717"/>
    </source>
</evidence>
<evidence type="ECO:0000256" key="1">
    <source>
        <dbReference type="ARBA" id="ARBA00004123"/>
    </source>
</evidence>
<dbReference type="GO" id="GO:0042393">
    <property type="term" value="F:histone binding"/>
    <property type="evidence" value="ECO:0007669"/>
    <property type="project" value="TreeGrafter"/>
</dbReference>
<proteinExistence type="predicted"/>
<gene>
    <name evidence="8" type="primary">NCAPD3_1</name>
    <name evidence="8" type="ORF">SK128_005011</name>
</gene>
<keyword evidence="4" id="KW-0226">DNA condensation</keyword>